<feature type="DNA-binding region" description="OmpR/PhoB-type" evidence="13">
    <location>
        <begin position="124"/>
        <end position="222"/>
    </location>
</feature>
<evidence type="ECO:0000256" key="3">
    <source>
        <dbReference type="ARBA" id="ARBA00022553"/>
    </source>
</evidence>
<keyword evidence="3 12" id="KW-0597">Phosphoprotein</keyword>
<feature type="domain" description="Response regulatory" evidence="14">
    <location>
        <begin position="3"/>
        <end position="116"/>
    </location>
</feature>
<dbReference type="CDD" id="cd00383">
    <property type="entry name" value="trans_reg_C"/>
    <property type="match status" value="1"/>
</dbReference>
<dbReference type="InterPro" id="IPR036388">
    <property type="entry name" value="WH-like_DNA-bd_sf"/>
</dbReference>
<accession>A0ABS2P9W4</accession>
<evidence type="ECO:0000256" key="13">
    <source>
        <dbReference type="PROSITE-ProRule" id="PRU01091"/>
    </source>
</evidence>
<keyword evidence="6" id="KW-0843">Virulence</keyword>
<dbReference type="CDD" id="cd17574">
    <property type="entry name" value="REC_OmpR"/>
    <property type="match status" value="1"/>
</dbReference>
<protein>
    <recommendedName>
        <fullName evidence="11">Heme response regulator HssR</fullName>
    </recommendedName>
</protein>
<comment type="caution">
    <text evidence="16">The sequence shown here is derived from an EMBL/GenBank/DDBJ whole genome shotgun (WGS) entry which is preliminary data.</text>
</comment>
<dbReference type="InterPro" id="IPR001789">
    <property type="entry name" value="Sig_transdc_resp-reg_receiver"/>
</dbReference>
<comment type="subcellular location">
    <subcellularLocation>
        <location evidence="1">Cytoplasm</location>
    </subcellularLocation>
</comment>
<keyword evidence="4" id="KW-0902">Two-component regulatory system</keyword>
<organism evidence="16 17">
    <name type="scientific">Geomicrobium sediminis</name>
    <dbReference type="NCBI Taxonomy" id="1347788"/>
    <lineage>
        <taxon>Bacteria</taxon>
        <taxon>Bacillati</taxon>
        <taxon>Bacillota</taxon>
        <taxon>Bacilli</taxon>
        <taxon>Bacillales</taxon>
        <taxon>Geomicrobium</taxon>
    </lineage>
</organism>
<gene>
    <name evidence="16" type="ORF">JOD17_001190</name>
</gene>
<dbReference type="SMART" id="SM00862">
    <property type="entry name" value="Trans_reg_C"/>
    <property type="match status" value="1"/>
</dbReference>
<evidence type="ECO:0000313" key="16">
    <source>
        <dbReference type="EMBL" id="MBM7632097.1"/>
    </source>
</evidence>
<evidence type="ECO:0000256" key="11">
    <source>
        <dbReference type="ARBA" id="ARBA00039976"/>
    </source>
</evidence>
<dbReference type="SMART" id="SM00448">
    <property type="entry name" value="REC"/>
    <property type="match status" value="1"/>
</dbReference>
<reference evidence="16 17" key="1">
    <citation type="submission" date="2021-01" db="EMBL/GenBank/DDBJ databases">
        <title>Genomic Encyclopedia of Type Strains, Phase IV (KMG-IV): sequencing the most valuable type-strain genomes for metagenomic binning, comparative biology and taxonomic classification.</title>
        <authorList>
            <person name="Goeker M."/>
        </authorList>
    </citation>
    <scope>NUCLEOTIDE SEQUENCE [LARGE SCALE GENOMIC DNA]</scope>
    <source>
        <strain evidence="16 17">DSM 25540</strain>
    </source>
</reference>
<dbReference type="SUPFAM" id="SSF52172">
    <property type="entry name" value="CheY-like"/>
    <property type="match status" value="1"/>
</dbReference>
<evidence type="ECO:0000256" key="8">
    <source>
        <dbReference type="ARBA" id="ARBA00023159"/>
    </source>
</evidence>
<evidence type="ECO:0000256" key="1">
    <source>
        <dbReference type="ARBA" id="ARBA00004496"/>
    </source>
</evidence>
<dbReference type="PROSITE" id="PS51755">
    <property type="entry name" value="OMPR_PHOB"/>
    <property type="match status" value="1"/>
</dbReference>
<feature type="modified residue" description="4-aspartylphosphate" evidence="12">
    <location>
        <position position="52"/>
    </location>
</feature>
<evidence type="ECO:0000313" key="17">
    <source>
        <dbReference type="Proteomes" id="UP000741863"/>
    </source>
</evidence>
<dbReference type="Pfam" id="PF00072">
    <property type="entry name" value="Response_reg"/>
    <property type="match status" value="1"/>
</dbReference>
<keyword evidence="2" id="KW-0963">Cytoplasm</keyword>
<keyword evidence="9" id="KW-0804">Transcription</keyword>
<keyword evidence="8" id="KW-0010">Activator</keyword>
<dbReference type="Pfam" id="PF00486">
    <property type="entry name" value="Trans_reg_C"/>
    <property type="match status" value="1"/>
</dbReference>
<evidence type="ECO:0000256" key="9">
    <source>
        <dbReference type="ARBA" id="ARBA00023163"/>
    </source>
</evidence>
<evidence type="ECO:0000256" key="7">
    <source>
        <dbReference type="ARBA" id="ARBA00023125"/>
    </source>
</evidence>
<comment type="function">
    <text evidence="10">Member of the two-component regulatory system HssS/HssR involved in intracellular heme homeostasis and tempering of staphylococcal virulence. Phosphorylated HssR binds to a direct repeat sequence within hrtAB promoter and activates the expression of hrtAB, an efflux pump, in response to extracellular heme, hemin, hemoglobin or blood.</text>
</comment>
<keyword evidence="7 13" id="KW-0238">DNA-binding</keyword>
<proteinExistence type="predicted"/>
<dbReference type="PROSITE" id="PS50110">
    <property type="entry name" value="RESPONSE_REGULATORY"/>
    <property type="match status" value="1"/>
</dbReference>
<evidence type="ECO:0000256" key="5">
    <source>
        <dbReference type="ARBA" id="ARBA00023015"/>
    </source>
</evidence>
<dbReference type="Gene3D" id="3.40.50.2300">
    <property type="match status" value="1"/>
</dbReference>
<feature type="domain" description="OmpR/PhoB-type" evidence="15">
    <location>
        <begin position="124"/>
        <end position="222"/>
    </location>
</feature>
<evidence type="ECO:0000256" key="12">
    <source>
        <dbReference type="PROSITE-ProRule" id="PRU00169"/>
    </source>
</evidence>
<sequence>MTTVLLADDDANLRGFVREHLQREGYHVIEAKDGVEALEQMETTRIQLAIVDLMMPKMSGYELAEQLREHYEIPILMLTAKDQLRDKERGFAVGTDDYMTKPFEVKELAFRMKALLRRYHKPNEQEIIVGDLAIDRKSFEVRCEDRTMFLPLKEFELLSQLASFPGRTFTREILIELVWGFDYEGDDRTVDVHIKRLRERFSEISKLVHIKTVRGVGYKLDVHS</sequence>
<evidence type="ECO:0000259" key="15">
    <source>
        <dbReference type="PROSITE" id="PS51755"/>
    </source>
</evidence>
<dbReference type="InterPro" id="IPR011006">
    <property type="entry name" value="CheY-like_superfamily"/>
</dbReference>
<dbReference type="EMBL" id="JAFBEC010000003">
    <property type="protein sequence ID" value="MBM7632097.1"/>
    <property type="molecule type" value="Genomic_DNA"/>
</dbReference>
<dbReference type="Gene3D" id="6.10.250.690">
    <property type="match status" value="1"/>
</dbReference>
<dbReference type="InterPro" id="IPR039420">
    <property type="entry name" value="WalR-like"/>
</dbReference>
<evidence type="ECO:0000256" key="10">
    <source>
        <dbReference type="ARBA" id="ARBA00037471"/>
    </source>
</evidence>
<keyword evidence="17" id="KW-1185">Reference proteome</keyword>
<dbReference type="InterPro" id="IPR001867">
    <property type="entry name" value="OmpR/PhoB-type_DNA-bd"/>
</dbReference>
<dbReference type="GO" id="GO:0003677">
    <property type="term" value="F:DNA binding"/>
    <property type="evidence" value="ECO:0007669"/>
    <property type="project" value="UniProtKB-KW"/>
</dbReference>
<dbReference type="PANTHER" id="PTHR48111">
    <property type="entry name" value="REGULATOR OF RPOS"/>
    <property type="match status" value="1"/>
</dbReference>
<keyword evidence="5" id="KW-0805">Transcription regulation</keyword>
<evidence type="ECO:0000256" key="4">
    <source>
        <dbReference type="ARBA" id="ARBA00023012"/>
    </source>
</evidence>
<dbReference type="Proteomes" id="UP000741863">
    <property type="component" value="Unassembled WGS sequence"/>
</dbReference>
<dbReference type="RefSeq" id="WP_204696186.1">
    <property type="nucleotide sequence ID" value="NZ_JAFBEC010000003.1"/>
</dbReference>
<evidence type="ECO:0000256" key="2">
    <source>
        <dbReference type="ARBA" id="ARBA00022490"/>
    </source>
</evidence>
<evidence type="ECO:0000259" key="14">
    <source>
        <dbReference type="PROSITE" id="PS50110"/>
    </source>
</evidence>
<dbReference type="PANTHER" id="PTHR48111:SF49">
    <property type="entry name" value="HEME RESPONSE REGULATOR HSSR"/>
    <property type="match status" value="1"/>
</dbReference>
<name>A0ABS2P9W4_9BACL</name>
<dbReference type="Gene3D" id="1.10.10.10">
    <property type="entry name" value="Winged helix-like DNA-binding domain superfamily/Winged helix DNA-binding domain"/>
    <property type="match status" value="1"/>
</dbReference>
<evidence type="ECO:0000256" key="6">
    <source>
        <dbReference type="ARBA" id="ARBA00023026"/>
    </source>
</evidence>